<evidence type="ECO:0000256" key="3">
    <source>
        <dbReference type="ARBA" id="ARBA00022884"/>
    </source>
</evidence>
<gene>
    <name evidence="6" type="primary">rpsQ</name>
    <name evidence="7" type="ORF">DAY19_03885</name>
</gene>
<dbReference type="GO" id="GO:0005840">
    <property type="term" value="C:ribosome"/>
    <property type="evidence" value="ECO:0007669"/>
    <property type="project" value="UniProtKB-KW"/>
</dbReference>
<dbReference type="RefSeq" id="WP_114705867.1">
    <property type="nucleotide sequence ID" value="NZ_QDKL01000001.1"/>
</dbReference>
<organism evidence="7 8">
    <name type="scientific">Halobacteriovorax vibrionivorans</name>
    <dbReference type="NCBI Taxonomy" id="2152716"/>
    <lineage>
        <taxon>Bacteria</taxon>
        <taxon>Pseudomonadati</taxon>
        <taxon>Bdellovibrionota</taxon>
        <taxon>Bacteriovoracia</taxon>
        <taxon>Bacteriovoracales</taxon>
        <taxon>Halobacteriovoraceae</taxon>
        <taxon>Halobacteriovorax</taxon>
    </lineage>
</organism>
<dbReference type="Proteomes" id="UP000443582">
    <property type="component" value="Unassembled WGS sequence"/>
</dbReference>
<comment type="similarity">
    <text evidence="1 6">Belongs to the universal ribosomal protein uS17 family.</text>
</comment>
<keyword evidence="2 6" id="KW-0699">rRNA-binding</keyword>
<dbReference type="HAMAP" id="MF_01345_B">
    <property type="entry name" value="Ribosomal_uS17_B"/>
    <property type="match status" value="1"/>
</dbReference>
<dbReference type="NCBIfam" id="TIGR03635">
    <property type="entry name" value="uS17_bact"/>
    <property type="match status" value="1"/>
</dbReference>
<evidence type="ECO:0000256" key="5">
    <source>
        <dbReference type="ARBA" id="ARBA00023274"/>
    </source>
</evidence>
<comment type="caution">
    <text evidence="7">The sequence shown here is derived from an EMBL/GenBank/DDBJ whole genome shotgun (WGS) entry which is preliminary data.</text>
</comment>
<comment type="subunit">
    <text evidence="6">Part of the 30S ribosomal subunit.</text>
</comment>
<sequence length="82" mass="9496">MSTKTFKRKLDGVVVSVKNDKTVVVNVARRFKHPVYSKFVTKTKKYHAHNESFEASLGDNVTIIESKPYSKLKKWELLKVNK</sequence>
<dbReference type="SUPFAM" id="SSF50249">
    <property type="entry name" value="Nucleic acid-binding proteins"/>
    <property type="match status" value="1"/>
</dbReference>
<dbReference type="EMBL" id="QDKL01000001">
    <property type="protein sequence ID" value="RZF22926.1"/>
    <property type="molecule type" value="Genomic_DNA"/>
</dbReference>
<dbReference type="Gene3D" id="2.40.50.140">
    <property type="entry name" value="Nucleic acid-binding proteins"/>
    <property type="match status" value="1"/>
</dbReference>
<evidence type="ECO:0000313" key="8">
    <source>
        <dbReference type="Proteomes" id="UP000443582"/>
    </source>
</evidence>
<dbReference type="PANTHER" id="PTHR10744">
    <property type="entry name" value="40S RIBOSOMAL PROTEIN S11 FAMILY MEMBER"/>
    <property type="match status" value="1"/>
</dbReference>
<dbReference type="NCBIfam" id="NF004123">
    <property type="entry name" value="PRK05610.1"/>
    <property type="match status" value="1"/>
</dbReference>
<keyword evidence="4 6" id="KW-0689">Ribosomal protein</keyword>
<keyword evidence="3 6" id="KW-0694">RNA-binding</keyword>
<dbReference type="PANTHER" id="PTHR10744:SF1">
    <property type="entry name" value="SMALL RIBOSOMAL SUBUNIT PROTEIN US17M"/>
    <property type="match status" value="1"/>
</dbReference>
<keyword evidence="5 6" id="KW-0687">Ribonucleoprotein</keyword>
<protein>
    <recommendedName>
        <fullName evidence="6">Small ribosomal subunit protein uS17</fullName>
    </recommendedName>
</protein>
<name>A0ABY0IIZ2_9BACT</name>
<dbReference type="PRINTS" id="PR00973">
    <property type="entry name" value="RIBOSOMALS17"/>
</dbReference>
<reference evidence="8" key="1">
    <citation type="journal article" date="2019" name="Int. J. Syst. Evol. Microbiol.">
        <title>Halobacteriovorax valvorus sp. nov., a novel prokaryotic predator isolated from coastal seawater of China.</title>
        <authorList>
            <person name="Chen M.-X."/>
        </authorList>
    </citation>
    <scope>NUCLEOTIDE SEQUENCE [LARGE SCALE GENOMIC DNA]</scope>
    <source>
        <strain evidence="8">BL9</strain>
    </source>
</reference>
<dbReference type="Pfam" id="PF00366">
    <property type="entry name" value="Ribosomal_S17"/>
    <property type="match status" value="1"/>
</dbReference>
<dbReference type="InterPro" id="IPR000266">
    <property type="entry name" value="Ribosomal_uS17"/>
</dbReference>
<dbReference type="InterPro" id="IPR012340">
    <property type="entry name" value="NA-bd_OB-fold"/>
</dbReference>
<evidence type="ECO:0000256" key="4">
    <source>
        <dbReference type="ARBA" id="ARBA00022980"/>
    </source>
</evidence>
<proteinExistence type="inferred from homology"/>
<evidence type="ECO:0000313" key="7">
    <source>
        <dbReference type="EMBL" id="RZF22926.1"/>
    </source>
</evidence>
<evidence type="ECO:0000256" key="1">
    <source>
        <dbReference type="ARBA" id="ARBA00010254"/>
    </source>
</evidence>
<evidence type="ECO:0000256" key="2">
    <source>
        <dbReference type="ARBA" id="ARBA00022730"/>
    </source>
</evidence>
<dbReference type="CDD" id="cd00364">
    <property type="entry name" value="Ribosomal_uS17"/>
    <property type="match status" value="1"/>
</dbReference>
<accession>A0ABY0IIZ2</accession>
<evidence type="ECO:0000256" key="6">
    <source>
        <dbReference type="HAMAP-Rule" id="MF_01345"/>
    </source>
</evidence>
<dbReference type="InterPro" id="IPR019984">
    <property type="entry name" value="Ribosomal_uS17_bact/chlr"/>
</dbReference>
<comment type="function">
    <text evidence="6">One of the primary rRNA binding proteins, it binds specifically to the 5'-end of 16S ribosomal RNA.</text>
</comment>
<keyword evidence="8" id="KW-1185">Reference proteome</keyword>